<dbReference type="Gene3D" id="1.10.10.10">
    <property type="entry name" value="Winged helix-like DNA-binding domain superfamily/Winged helix DNA-binding domain"/>
    <property type="match status" value="1"/>
</dbReference>
<dbReference type="InterPro" id="IPR018356">
    <property type="entry name" value="Tscrpt_reg_HTH_DeoR_CS"/>
</dbReference>
<dbReference type="SUPFAM" id="SSF100950">
    <property type="entry name" value="NagB/RpiA/CoA transferase-like"/>
    <property type="match status" value="1"/>
</dbReference>
<feature type="domain" description="HTH deoR-type" evidence="4">
    <location>
        <begin position="3"/>
        <end position="58"/>
    </location>
</feature>
<dbReference type="InterPro" id="IPR014036">
    <property type="entry name" value="DeoR-like_C"/>
</dbReference>
<keyword evidence="2" id="KW-0238">DNA-binding</keyword>
<comment type="caution">
    <text evidence="5">The sequence shown here is derived from an EMBL/GenBank/DDBJ whole genome shotgun (WGS) entry which is preliminary data.</text>
</comment>
<evidence type="ECO:0000256" key="1">
    <source>
        <dbReference type="ARBA" id="ARBA00023015"/>
    </source>
</evidence>
<dbReference type="PANTHER" id="PTHR30363:SF51">
    <property type="entry name" value="HTH-TYPE TRANSCRIPTIONAL REPRESSOR GLCR"/>
    <property type="match status" value="1"/>
</dbReference>
<sequence length="254" mass="28715">MLIEERLAKITQIIETKNQATIDYLAQELKVSKDTIRRDLIKLENKEIIKRIHGGAMLATREALIFDYSHRSTSLQEVKEKLARAAETLIENDATVIFDSSTTVEAIIPLVKAKNIQPITNSLTHALLFSQQQNKRVKVVGGHLHDEQLFLYGSETIEKLSQYRADITLLGIFAISAKGVFIHTEEEGFVKRTMVKQGRKVVALADHTKMDTKGFFKICGLEEIDVLITDRQPDSHFCKALANNNVDLIISEER</sequence>
<proteinExistence type="predicted"/>
<evidence type="ECO:0000256" key="3">
    <source>
        <dbReference type="ARBA" id="ARBA00023163"/>
    </source>
</evidence>
<dbReference type="PROSITE" id="PS51000">
    <property type="entry name" value="HTH_DEOR_2"/>
    <property type="match status" value="1"/>
</dbReference>
<dbReference type="PANTHER" id="PTHR30363">
    <property type="entry name" value="HTH-TYPE TRANSCRIPTIONAL REGULATOR SRLR-RELATED"/>
    <property type="match status" value="1"/>
</dbReference>
<dbReference type="InterPro" id="IPR036388">
    <property type="entry name" value="WH-like_DNA-bd_sf"/>
</dbReference>
<dbReference type="PRINTS" id="PR00037">
    <property type="entry name" value="HTHLACR"/>
</dbReference>
<name>A0A940SXU6_9ENTE</name>
<dbReference type="EMBL" id="JAEEGA010000012">
    <property type="protein sequence ID" value="MBP1042733.1"/>
    <property type="molecule type" value="Genomic_DNA"/>
</dbReference>
<evidence type="ECO:0000256" key="2">
    <source>
        <dbReference type="ARBA" id="ARBA00023125"/>
    </source>
</evidence>
<protein>
    <submittedName>
        <fullName evidence="5">DeoR/GlpR transcriptional regulator</fullName>
    </submittedName>
</protein>
<dbReference type="Gene3D" id="3.40.50.1360">
    <property type="match status" value="1"/>
</dbReference>
<organism evidence="5 6">
    <name type="scientific">Vagococcus allomyrinae</name>
    <dbReference type="NCBI Taxonomy" id="2794353"/>
    <lineage>
        <taxon>Bacteria</taxon>
        <taxon>Bacillati</taxon>
        <taxon>Bacillota</taxon>
        <taxon>Bacilli</taxon>
        <taxon>Lactobacillales</taxon>
        <taxon>Enterococcaceae</taxon>
        <taxon>Vagococcus</taxon>
    </lineage>
</organism>
<reference evidence="5" key="1">
    <citation type="submission" date="2020-12" db="EMBL/GenBank/DDBJ databases">
        <title>Vagococcus allomyrinae sp. nov. and Enterococcus lavae sp. nov., isolated from the larvae of Allomyrina dichotoma.</title>
        <authorList>
            <person name="Lee S.D."/>
        </authorList>
    </citation>
    <scope>NUCLEOTIDE SEQUENCE</scope>
    <source>
        <strain evidence="5">BWB3-3</strain>
    </source>
</reference>
<dbReference type="SMART" id="SM00420">
    <property type="entry name" value="HTH_DEOR"/>
    <property type="match status" value="1"/>
</dbReference>
<dbReference type="InterPro" id="IPR050313">
    <property type="entry name" value="Carb_Metab_HTH_regulators"/>
</dbReference>
<evidence type="ECO:0000313" key="5">
    <source>
        <dbReference type="EMBL" id="MBP1042733.1"/>
    </source>
</evidence>
<gene>
    <name evidence="5" type="ORF">I6N95_17080</name>
</gene>
<keyword evidence="3" id="KW-0804">Transcription</keyword>
<dbReference type="RefSeq" id="WP_209530191.1">
    <property type="nucleotide sequence ID" value="NZ_JAEEGA010000012.1"/>
</dbReference>
<dbReference type="GO" id="GO:0003700">
    <property type="term" value="F:DNA-binding transcription factor activity"/>
    <property type="evidence" value="ECO:0007669"/>
    <property type="project" value="InterPro"/>
</dbReference>
<dbReference type="SMART" id="SM01134">
    <property type="entry name" value="DeoRC"/>
    <property type="match status" value="1"/>
</dbReference>
<dbReference type="InterPro" id="IPR036390">
    <property type="entry name" value="WH_DNA-bd_sf"/>
</dbReference>
<dbReference type="PROSITE" id="PS00894">
    <property type="entry name" value="HTH_DEOR_1"/>
    <property type="match status" value="1"/>
</dbReference>
<evidence type="ECO:0000259" key="4">
    <source>
        <dbReference type="PROSITE" id="PS51000"/>
    </source>
</evidence>
<dbReference type="Proteomes" id="UP000674938">
    <property type="component" value="Unassembled WGS sequence"/>
</dbReference>
<dbReference type="SUPFAM" id="SSF46785">
    <property type="entry name" value="Winged helix' DNA-binding domain"/>
    <property type="match status" value="1"/>
</dbReference>
<dbReference type="Pfam" id="PF00455">
    <property type="entry name" value="DeoRC"/>
    <property type="match status" value="1"/>
</dbReference>
<dbReference type="AlphaFoldDB" id="A0A940SXU6"/>
<evidence type="ECO:0000313" key="6">
    <source>
        <dbReference type="Proteomes" id="UP000674938"/>
    </source>
</evidence>
<keyword evidence="6" id="KW-1185">Reference proteome</keyword>
<dbReference type="Pfam" id="PF08220">
    <property type="entry name" value="HTH_DeoR"/>
    <property type="match status" value="1"/>
</dbReference>
<keyword evidence="1" id="KW-0805">Transcription regulation</keyword>
<dbReference type="InterPro" id="IPR037171">
    <property type="entry name" value="NagB/RpiA_transferase-like"/>
</dbReference>
<accession>A0A940SXU6</accession>
<dbReference type="InterPro" id="IPR001034">
    <property type="entry name" value="DeoR_HTH"/>
</dbReference>
<dbReference type="GO" id="GO:0003677">
    <property type="term" value="F:DNA binding"/>
    <property type="evidence" value="ECO:0007669"/>
    <property type="project" value="UniProtKB-KW"/>
</dbReference>